<dbReference type="SUPFAM" id="SSF52540">
    <property type="entry name" value="P-loop containing nucleoside triphosphate hydrolases"/>
    <property type="match status" value="1"/>
</dbReference>
<feature type="compositionally biased region" description="Basic residues" evidence="4">
    <location>
        <begin position="73"/>
        <end position="82"/>
    </location>
</feature>
<feature type="compositionally biased region" description="Polar residues" evidence="4">
    <location>
        <begin position="165"/>
        <end position="178"/>
    </location>
</feature>
<dbReference type="Proteomes" id="UP000650533">
    <property type="component" value="Chromosome 8"/>
</dbReference>
<dbReference type="PROSITE" id="PS50294">
    <property type="entry name" value="WD_REPEATS_REGION"/>
    <property type="match status" value="7"/>
</dbReference>
<dbReference type="GeneID" id="67032262"/>
<dbReference type="InterPro" id="IPR019775">
    <property type="entry name" value="WD40_repeat_CS"/>
</dbReference>
<feature type="region of interest" description="Disordered" evidence="4">
    <location>
        <begin position="56"/>
        <end position="181"/>
    </location>
</feature>
<dbReference type="InterPro" id="IPR007111">
    <property type="entry name" value="NACHT_NTPase"/>
</dbReference>
<organism evidence="6 7">
    <name type="scientific">Rhizoctonia solani</name>
    <dbReference type="NCBI Taxonomy" id="456999"/>
    <lineage>
        <taxon>Eukaryota</taxon>
        <taxon>Fungi</taxon>
        <taxon>Dikarya</taxon>
        <taxon>Basidiomycota</taxon>
        <taxon>Agaricomycotina</taxon>
        <taxon>Agaricomycetes</taxon>
        <taxon>Cantharellales</taxon>
        <taxon>Ceratobasidiaceae</taxon>
        <taxon>Rhizoctonia</taxon>
    </lineage>
</organism>
<dbReference type="PROSITE" id="PS00678">
    <property type="entry name" value="WD_REPEATS_1"/>
    <property type="match status" value="3"/>
</dbReference>
<evidence type="ECO:0000256" key="1">
    <source>
        <dbReference type="ARBA" id="ARBA00022574"/>
    </source>
</evidence>
<evidence type="ECO:0000259" key="5">
    <source>
        <dbReference type="PROSITE" id="PS50837"/>
    </source>
</evidence>
<dbReference type="PROSITE" id="PS50082">
    <property type="entry name" value="WD_REPEATS_2"/>
    <property type="match status" value="7"/>
</dbReference>
<proteinExistence type="predicted"/>
<reference evidence="6" key="1">
    <citation type="submission" date="2020-05" db="EMBL/GenBank/DDBJ databases">
        <title>Evolutionary and genomic comparisons of hybrid uninucleate and nonhybrid Rhizoctonia fungi.</title>
        <authorList>
            <person name="Li C."/>
            <person name="Chen X."/>
        </authorList>
    </citation>
    <scope>NUCLEOTIDE SEQUENCE</scope>
    <source>
        <strain evidence="6">AG-1 IA</strain>
    </source>
</reference>
<dbReference type="EMBL" id="CP059665">
    <property type="protein sequence ID" value="QRW22396.1"/>
    <property type="molecule type" value="Genomic_DNA"/>
</dbReference>
<dbReference type="Gene3D" id="2.130.10.10">
    <property type="entry name" value="YVTN repeat-like/Quinoprotein amine dehydrogenase"/>
    <property type="match status" value="4"/>
</dbReference>
<protein>
    <submittedName>
        <fullName evidence="6">Vegetative incompatibility protein HET-E-1</fullName>
    </submittedName>
</protein>
<feature type="repeat" description="WD" evidence="3">
    <location>
        <begin position="1171"/>
        <end position="1212"/>
    </location>
</feature>
<dbReference type="InterPro" id="IPR020472">
    <property type="entry name" value="WD40_PAC1"/>
</dbReference>
<dbReference type="Pfam" id="PF00400">
    <property type="entry name" value="WD40"/>
    <property type="match status" value="8"/>
</dbReference>
<evidence type="ECO:0000256" key="3">
    <source>
        <dbReference type="PROSITE-ProRule" id="PRU00221"/>
    </source>
</evidence>
<feature type="repeat" description="WD" evidence="3">
    <location>
        <begin position="1128"/>
        <end position="1169"/>
    </location>
</feature>
<evidence type="ECO:0000256" key="4">
    <source>
        <dbReference type="SAM" id="MobiDB-lite"/>
    </source>
</evidence>
<dbReference type="InterPro" id="IPR015943">
    <property type="entry name" value="WD40/YVTN_repeat-like_dom_sf"/>
</dbReference>
<dbReference type="PRINTS" id="PR00320">
    <property type="entry name" value="GPROTEINBRPT"/>
</dbReference>
<dbReference type="SUPFAM" id="SSF50978">
    <property type="entry name" value="WD40 repeat-like"/>
    <property type="match status" value="2"/>
</dbReference>
<sequence length="1471" mass="160145">MSALWSRSASPRLPETTWRECAVDGYEASGRQHGSWQRANHVPSYYKRSEDELSLSVYPTTTNNRKMSTRNNRSNRKKGKVRRWLDSLLCVSSPEDPVGPSTQQRPSSHASFPLEPIQDAHTDTPNDDNTAQQGPSHASLPAEPTQSADVDSVNDENAPLPTARPSAQISTPPDTSGVKSGAWTGLRLTLKTLRDTPAMFGPLASAANVLLDCFDTIEAVARNQQDYEQLATELDALSKSLVTTCKEVAPGSAADCVTGIANTIKREANEIDSKLERGTGRRALMVNADEQDLMRRYRRIQSLFRQLQTNMGMSTWANTNELVAKSRLGELNAEKKATYDSQLSGPTNRRTCTEGTRVKVLDELKAWVLEAAGQSVYWMSGMAGTGKTTIACTFAKWLEGEKLLAASFFCTRTSADCQDVTRIIPTVAYQLARYSIPFRSALCDILGNDSDIGSKDIAAQFEKLILEPLNRMKDDIPDGMVVVIDALDECKDQGGVGKLLDMLFRHAAQLPVRFFVTSRPESGIYATMAAHAACHEAIHLHKIEESLVSADIKLYLEEVLAPISPQASDIEELVRRSGVLFIYAATLFRYILPTGRKANSQKRLRDIMAMAPEAVMGHAQIDLLYMVVLKSALEDEETNEEEKDDVRAVLNTVLLAQEPIGIQTIAVLGGVGDTSRVEYALRSLSSVLYESGTGLVSTLHASFPDFMFDEKRSGTYFCDAPKHSLLVVRRCFEVMKKQLRMNICNLPSSFVRDKDVKNLNELIESNISPLLAYVCRYWASHLLPVLEVDEMEAALGEFLSTRLLFWMEVLSVRGDLSTGAGTVQLLNAKQWLTSFGPQESRSKLAVTMEDVINFVAGHTSSPASESTPHIYISSLPFCARSSYVYKHYRSRMQGLVELKGSLMDRRETAALATWNIPSPVWSVAYSGDGSQVAVGCLDGTVSIRNAYDGTLLVGPWNAHTKDVCSVVFSPDGRLVASGSYDGTIGVWDVRTGSPVAGPFRGHTSYVHSVSFSPDSKRIVSGSGDKTVCIWDVADGTLLVGPLHGHTDSVLSVTYSPDGTLIASASKDKTIRLWRSDDGTPTASPLQGHTDSVSSVAFTPDGTRLISGSDDETVRAWRVSDGSAVATPFQGHSGRVNSVAVSPDGMLVASGSEDHTVRVWRISDGSLAAGPFLGHTSMILSVGYSPDGTRVISGSIDGSVRVWNVREGMMSPASSEVSLSDITSLSFSPDGAHVLTVSGEDEMRMWDVSSGISQPAPPDIQVPHPPSDVASPDRSYTAETNTYGRLVQVVRTDDKSVAAGPFDPTPLVWQFSHDSTCVVVGFSDGGIEGICLQTGQTAFQLRSADDDWVDLIAECPDGSLLASFDSHPLKTSPALRIWSMAGPTLCFRSSDDPPFDPGPGQALSGLHAQCHIDRDGWMVNNHNDLLIWLPSEIADAGLSPFVSVIVTTLWTLQIPKQMLVAGDRWHQCYVQR</sequence>
<dbReference type="InterPro" id="IPR036322">
    <property type="entry name" value="WD40_repeat_dom_sf"/>
</dbReference>
<evidence type="ECO:0000313" key="7">
    <source>
        <dbReference type="Proteomes" id="UP000650533"/>
    </source>
</evidence>
<feature type="compositionally biased region" description="Polar residues" evidence="4">
    <location>
        <begin position="100"/>
        <end position="110"/>
    </location>
</feature>
<feature type="repeat" description="WD" evidence="3">
    <location>
        <begin position="1085"/>
        <end position="1126"/>
    </location>
</feature>
<feature type="compositionally biased region" description="Polar residues" evidence="4">
    <location>
        <begin position="57"/>
        <end position="72"/>
    </location>
</feature>
<dbReference type="CDD" id="cd00200">
    <property type="entry name" value="WD40"/>
    <property type="match status" value="1"/>
</dbReference>
<feature type="repeat" description="WD" evidence="3">
    <location>
        <begin position="1042"/>
        <end position="1083"/>
    </location>
</feature>
<evidence type="ECO:0000256" key="2">
    <source>
        <dbReference type="ARBA" id="ARBA00022737"/>
    </source>
</evidence>
<name>A0A8H8NYD9_9AGAM</name>
<dbReference type="RefSeq" id="XP_043182633.1">
    <property type="nucleotide sequence ID" value="XM_043329799.1"/>
</dbReference>
<dbReference type="SMART" id="SM00320">
    <property type="entry name" value="WD40"/>
    <property type="match status" value="8"/>
</dbReference>
<dbReference type="GO" id="GO:1990234">
    <property type="term" value="C:transferase complex"/>
    <property type="evidence" value="ECO:0007669"/>
    <property type="project" value="UniProtKB-ARBA"/>
</dbReference>
<dbReference type="PANTHER" id="PTHR22847:SF637">
    <property type="entry name" value="WD REPEAT DOMAIN 5B"/>
    <property type="match status" value="1"/>
</dbReference>
<dbReference type="KEGG" id="rsx:RhiXN_09983"/>
<dbReference type="PANTHER" id="PTHR22847">
    <property type="entry name" value="WD40 REPEAT PROTEIN"/>
    <property type="match status" value="1"/>
</dbReference>
<keyword evidence="2" id="KW-0677">Repeat</keyword>
<dbReference type="InterPro" id="IPR027417">
    <property type="entry name" value="P-loop_NTPase"/>
</dbReference>
<evidence type="ECO:0000313" key="6">
    <source>
        <dbReference type="EMBL" id="QRW22396.1"/>
    </source>
</evidence>
<feature type="repeat" description="WD" evidence="3">
    <location>
        <begin position="999"/>
        <end position="1040"/>
    </location>
</feature>
<gene>
    <name evidence="6" type="ORF">RhiXN_09983</name>
</gene>
<dbReference type="PROSITE" id="PS50837">
    <property type="entry name" value="NACHT"/>
    <property type="match status" value="1"/>
</dbReference>
<dbReference type="Pfam" id="PF24883">
    <property type="entry name" value="NPHP3_N"/>
    <property type="match status" value="1"/>
</dbReference>
<dbReference type="Gene3D" id="3.40.50.300">
    <property type="entry name" value="P-loop containing nucleotide triphosphate hydrolases"/>
    <property type="match status" value="1"/>
</dbReference>
<dbReference type="InterPro" id="IPR056884">
    <property type="entry name" value="NPHP3-like_N"/>
</dbReference>
<feature type="compositionally biased region" description="Polar residues" evidence="4">
    <location>
        <begin position="127"/>
        <end position="136"/>
    </location>
</feature>
<keyword evidence="1 3" id="KW-0853">WD repeat</keyword>
<feature type="repeat" description="WD" evidence="3">
    <location>
        <begin position="956"/>
        <end position="997"/>
    </location>
</feature>
<feature type="repeat" description="WD" evidence="3">
    <location>
        <begin position="1221"/>
        <end position="1250"/>
    </location>
</feature>
<dbReference type="InterPro" id="IPR001680">
    <property type="entry name" value="WD40_rpt"/>
</dbReference>
<feature type="domain" description="NACHT" evidence="5">
    <location>
        <begin position="375"/>
        <end position="522"/>
    </location>
</feature>
<accession>A0A8H8NYD9</accession>